<comment type="caution">
    <text evidence="1">The sequence shown here is derived from an EMBL/GenBank/DDBJ whole genome shotgun (WGS) entry which is preliminary data.</text>
</comment>
<dbReference type="SUPFAM" id="SSF47240">
    <property type="entry name" value="Ferritin-like"/>
    <property type="match status" value="1"/>
</dbReference>
<dbReference type="EMBL" id="SACK01000002">
    <property type="protein sequence ID" value="RVU01362.1"/>
    <property type="molecule type" value="Genomic_DNA"/>
</dbReference>
<keyword evidence="2" id="KW-1185">Reference proteome</keyword>
<dbReference type="PANTHER" id="PTHR30565:SF9">
    <property type="entry name" value="PROTEIN YCIF"/>
    <property type="match status" value="1"/>
</dbReference>
<dbReference type="OrthoDB" id="954235at2"/>
<organism evidence="1 2">
    <name type="scientific">Mucilaginibacter limnophilus</name>
    <dbReference type="NCBI Taxonomy" id="1932778"/>
    <lineage>
        <taxon>Bacteria</taxon>
        <taxon>Pseudomonadati</taxon>
        <taxon>Bacteroidota</taxon>
        <taxon>Sphingobacteriia</taxon>
        <taxon>Sphingobacteriales</taxon>
        <taxon>Sphingobacteriaceae</taxon>
        <taxon>Mucilaginibacter</taxon>
    </lineage>
</organism>
<evidence type="ECO:0000313" key="2">
    <source>
        <dbReference type="Proteomes" id="UP000282759"/>
    </source>
</evidence>
<dbReference type="Gene3D" id="1.20.1260.10">
    <property type="match status" value="1"/>
</dbReference>
<dbReference type="RefSeq" id="WP_127703737.1">
    <property type="nucleotide sequence ID" value="NZ_SACK01000002.1"/>
</dbReference>
<reference evidence="1 2" key="1">
    <citation type="submission" date="2019-01" db="EMBL/GenBank/DDBJ databases">
        <authorList>
            <person name="Chen W.-M."/>
        </authorList>
    </citation>
    <scope>NUCLEOTIDE SEQUENCE [LARGE SCALE GENOMIC DNA]</scope>
    <source>
        <strain evidence="1 2">YBJ-36</strain>
    </source>
</reference>
<gene>
    <name evidence="1" type="ORF">EOD41_05195</name>
</gene>
<dbReference type="PANTHER" id="PTHR30565">
    <property type="entry name" value="PROTEIN YCIF"/>
    <property type="match status" value="1"/>
</dbReference>
<evidence type="ECO:0000313" key="1">
    <source>
        <dbReference type="EMBL" id="RVU01362.1"/>
    </source>
</evidence>
<dbReference type="InterPro" id="IPR012347">
    <property type="entry name" value="Ferritin-like"/>
</dbReference>
<name>A0A437MUN0_9SPHI</name>
<dbReference type="Pfam" id="PF05974">
    <property type="entry name" value="DUF892"/>
    <property type="match status" value="1"/>
</dbReference>
<protein>
    <submittedName>
        <fullName evidence="1">DUF892 family protein</fullName>
    </submittedName>
</protein>
<sequence>MAPHQKPDMRIFRGHFSLDEISLRKIFMVQLNSIFCVKQHLLKYLPTLIERASFNDLKNAIIENIDDIKIQLLRMEAMYQLLHETYSPHKCLGIKSITLEAFITNRDLHLSDLENDLTMLIHLRTLENIEITCFEVMHDIAAALPNKELDMMLKQNLDMAKDSQRLYKLITKEYLH</sequence>
<dbReference type="InterPro" id="IPR010287">
    <property type="entry name" value="DUF892_YciF-like"/>
</dbReference>
<accession>A0A437MUN0</accession>
<proteinExistence type="predicted"/>
<dbReference type="Proteomes" id="UP000282759">
    <property type="component" value="Unassembled WGS sequence"/>
</dbReference>
<dbReference type="InterPro" id="IPR009078">
    <property type="entry name" value="Ferritin-like_SF"/>
</dbReference>
<dbReference type="AlphaFoldDB" id="A0A437MUN0"/>
<dbReference type="InterPro" id="IPR047114">
    <property type="entry name" value="YciF"/>
</dbReference>